<evidence type="ECO:0000313" key="5">
    <source>
        <dbReference type="Proteomes" id="UP000094385"/>
    </source>
</evidence>
<keyword evidence="5" id="KW-1185">Reference proteome</keyword>
<evidence type="ECO:0000256" key="2">
    <source>
        <dbReference type="PROSITE-ProRule" id="PRU00252"/>
    </source>
</evidence>
<organism evidence="4 5">
    <name type="scientific">Lipomyces starkeyi NRRL Y-11557</name>
    <dbReference type="NCBI Taxonomy" id="675824"/>
    <lineage>
        <taxon>Eukaryota</taxon>
        <taxon>Fungi</taxon>
        <taxon>Dikarya</taxon>
        <taxon>Ascomycota</taxon>
        <taxon>Saccharomycotina</taxon>
        <taxon>Lipomycetes</taxon>
        <taxon>Lipomycetales</taxon>
        <taxon>Lipomycetaceae</taxon>
        <taxon>Lipomyces</taxon>
    </lineage>
</organism>
<dbReference type="AlphaFoldDB" id="A0A1E3QAX6"/>
<dbReference type="GO" id="GO:0042645">
    <property type="term" value="C:mitochondrial nucleoid"/>
    <property type="evidence" value="ECO:0007669"/>
    <property type="project" value="TreeGrafter"/>
</dbReference>
<evidence type="ECO:0000313" key="4">
    <source>
        <dbReference type="EMBL" id="ODQ74167.1"/>
    </source>
</evidence>
<gene>
    <name evidence="4" type="ORF">LIPSTDRAFT_69730</name>
</gene>
<dbReference type="OrthoDB" id="1078367at2759"/>
<dbReference type="PANTHER" id="PTHR10302:SF0">
    <property type="entry name" value="SINGLE-STRANDED DNA-BINDING PROTEIN, MITOCHONDRIAL"/>
    <property type="match status" value="1"/>
</dbReference>
<dbReference type="Gene3D" id="2.40.50.140">
    <property type="entry name" value="Nucleic acid-binding proteins"/>
    <property type="match status" value="1"/>
</dbReference>
<dbReference type="InterPro" id="IPR011344">
    <property type="entry name" value="ssDNA-bd"/>
</dbReference>
<reference evidence="4 5" key="1">
    <citation type="journal article" date="2016" name="Proc. Natl. Acad. Sci. U.S.A.">
        <title>Comparative genomics of biotechnologically important yeasts.</title>
        <authorList>
            <person name="Riley R."/>
            <person name="Haridas S."/>
            <person name="Wolfe K.H."/>
            <person name="Lopes M.R."/>
            <person name="Hittinger C.T."/>
            <person name="Goeker M."/>
            <person name="Salamov A.A."/>
            <person name="Wisecaver J.H."/>
            <person name="Long T.M."/>
            <person name="Calvey C.H."/>
            <person name="Aerts A.L."/>
            <person name="Barry K.W."/>
            <person name="Choi C."/>
            <person name="Clum A."/>
            <person name="Coughlan A.Y."/>
            <person name="Deshpande S."/>
            <person name="Douglass A.P."/>
            <person name="Hanson S.J."/>
            <person name="Klenk H.-P."/>
            <person name="LaButti K.M."/>
            <person name="Lapidus A."/>
            <person name="Lindquist E.A."/>
            <person name="Lipzen A.M."/>
            <person name="Meier-Kolthoff J.P."/>
            <person name="Ohm R.A."/>
            <person name="Otillar R.P."/>
            <person name="Pangilinan J.L."/>
            <person name="Peng Y."/>
            <person name="Rokas A."/>
            <person name="Rosa C.A."/>
            <person name="Scheuner C."/>
            <person name="Sibirny A.A."/>
            <person name="Slot J.C."/>
            <person name="Stielow J.B."/>
            <person name="Sun H."/>
            <person name="Kurtzman C.P."/>
            <person name="Blackwell M."/>
            <person name="Grigoriev I.V."/>
            <person name="Jeffries T.W."/>
        </authorList>
    </citation>
    <scope>NUCLEOTIDE SEQUENCE [LARGE SCALE GENOMIC DNA]</scope>
    <source>
        <strain evidence="4 5">NRRL Y-11557</strain>
    </source>
</reference>
<dbReference type="InterPro" id="IPR000424">
    <property type="entry name" value="Primosome_PriB/ssb"/>
</dbReference>
<keyword evidence="1 2" id="KW-0238">DNA-binding</keyword>
<dbReference type="GO" id="GO:0003697">
    <property type="term" value="F:single-stranded DNA binding"/>
    <property type="evidence" value="ECO:0007669"/>
    <property type="project" value="InterPro"/>
</dbReference>
<proteinExistence type="predicted"/>
<name>A0A1E3QAX6_LIPST</name>
<dbReference type="CDD" id="cd04496">
    <property type="entry name" value="SSB_OBF"/>
    <property type="match status" value="1"/>
</dbReference>
<accession>A0A1E3QAX6</accession>
<evidence type="ECO:0000256" key="3">
    <source>
        <dbReference type="SAM" id="MobiDB-lite"/>
    </source>
</evidence>
<dbReference type="GO" id="GO:0006264">
    <property type="term" value="P:mitochondrial DNA replication"/>
    <property type="evidence" value="ECO:0007669"/>
    <property type="project" value="TreeGrafter"/>
</dbReference>
<feature type="region of interest" description="Disordered" evidence="3">
    <location>
        <begin position="124"/>
        <end position="146"/>
    </location>
</feature>
<dbReference type="InterPro" id="IPR012340">
    <property type="entry name" value="NA-bd_OB-fold"/>
</dbReference>
<evidence type="ECO:0000256" key="1">
    <source>
        <dbReference type="ARBA" id="ARBA00023125"/>
    </source>
</evidence>
<dbReference type="Proteomes" id="UP000094385">
    <property type="component" value="Unassembled WGS sequence"/>
</dbReference>
<evidence type="ECO:0008006" key="6">
    <source>
        <dbReference type="Google" id="ProtNLM"/>
    </source>
</evidence>
<protein>
    <recommendedName>
        <fullName evidence="6">Single-stranded DNA-binding protein RIM1, mitochondrial</fullName>
    </recommendedName>
</protein>
<dbReference type="PROSITE" id="PS50935">
    <property type="entry name" value="SSB"/>
    <property type="match status" value="1"/>
</dbReference>
<dbReference type="EMBL" id="KV454292">
    <property type="protein sequence ID" value="ODQ74167.1"/>
    <property type="molecule type" value="Genomic_DNA"/>
</dbReference>
<feature type="compositionally biased region" description="Acidic residues" evidence="3">
    <location>
        <begin position="135"/>
        <end position="146"/>
    </location>
</feature>
<sequence>MIRSMFSRPTLRSTIASARSFSSTSAAKDLARVTLIGRLGANPEKATSANGRDYVRYSVAVKQGRESEPSWYHVVCFDQYLDYLLNNFSKGSLIYVEASASLQPFETADGRRVGSLQLVQRSIQRLSSPRKEEQPEGAEAEAEVEN</sequence>
<dbReference type="STRING" id="675824.A0A1E3QAX6"/>
<dbReference type="SUPFAM" id="SSF50249">
    <property type="entry name" value="Nucleic acid-binding proteins"/>
    <property type="match status" value="1"/>
</dbReference>
<dbReference type="PANTHER" id="PTHR10302">
    <property type="entry name" value="SINGLE-STRANDED DNA-BINDING PROTEIN"/>
    <property type="match status" value="1"/>
</dbReference>
<dbReference type="Pfam" id="PF00436">
    <property type="entry name" value="SSB"/>
    <property type="match status" value="1"/>
</dbReference>